<feature type="region of interest" description="Disordered" evidence="1">
    <location>
        <begin position="135"/>
        <end position="156"/>
    </location>
</feature>
<feature type="compositionally biased region" description="Polar residues" evidence="1">
    <location>
        <begin position="66"/>
        <end position="94"/>
    </location>
</feature>
<feature type="region of interest" description="Disordered" evidence="1">
    <location>
        <begin position="333"/>
        <end position="398"/>
    </location>
</feature>
<feature type="region of interest" description="Disordered" evidence="1">
    <location>
        <begin position="239"/>
        <end position="263"/>
    </location>
</feature>
<feature type="compositionally biased region" description="Basic and acidic residues" evidence="1">
    <location>
        <begin position="359"/>
        <end position="378"/>
    </location>
</feature>
<sequence>NQWQHMQQNYNRSQQANLTPTADVGWLNSNIGSTNQSRPSDLQQQQQQQLLQQPYNWQQNPSLMSYSQQRQLPGNHQFQQPSMPQNVNSLPTQPSQQQSQQSYYQQQQQSLHQMRYDMPAQKQVHPPQGHNYIKPDQMPTKVEQSGGDSSHFDGQPSDGWNDWDWVDNNQSLAAGNPAKQITTMPTSQPEFNPFQNSEQNVIVDSFKPSETNDNWNWNVEEKAAVSMAGGNMNTTASYFSQSAQQPHQPSLNNNPQQPRQNFSSIDNINHNIAKSKKSQSHEPLKAHHLVNAVQSGGEIQSAQTTPQISQQSQMPARIPDEAKNTQIITNPLVSRVKKEHHLSPQWSTESQMSNTSSERSGESNDLDSRSTNTSEEHNVMTSHTQWFDQHPPRPGLTNFFSQAEKSVVDTTGEMDSLDQALIGFSQQRVQNGNPPPPVSKNLLSAATMTPTQSVQNVKSPAYFTPPSDFVQQQYEESAESAHSVSNFDYQQQQQTQPAEMNGSLTENQFAPQNVSSSVGFVQTISSIPAFSQVLSAPVPALAQPLKTPPNPTNARTVSSPEQHQSQQSYPAQVMSESFSVISSNQQIDTSIGVASPVYVSQAKPVAQPTRQYAMSPSLMTQTVNPPQSSPNNPTTEAPP</sequence>
<evidence type="ECO:0000256" key="1">
    <source>
        <dbReference type="SAM" id="MobiDB-lite"/>
    </source>
</evidence>
<organism evidence="2">
    <name type="scientific">Tabanus bromius</name>
    <name type="common">Band-eyed brown horse fly</name>
    <dbReference type="NCBI Taxonomy" id="304241"/>
    <lineage>
        <taxon>Eukaryota</taxon>
        <taxon>Metazoa</taxon>
        <taxon>Ecdysozoa</taxon>
        <taxon>Arthropoda</taxon>
        <taxon>Hexapoda</taxon>
        <taxon>Insecta</taxon>
        <taxon>Pterygota</taxon>
        <taxon>Neoptera</taxon>
        <taxon>Endopterygota</taxon>
        <taxon>Diptera</taxon>
        <taxon>Brachycera</taxon>
        <taxon>Tabanomorpha</taxon>
        <taxon>Tabanoidea</taxon>
        <taxon>Tabanidae</taxon>
        <taxon>Tabanus</taxon>
    </lineage>
</organism>
<feature type="compositionally biased region" description="Low complexity" evidence="1">
    <location>
        <begin position="95"/>
        <end position="110"/>
    </location>
</feature>
<feature type="compositionally biased region" description="Low complexity" evidence="1">
    <location>
        <begin position="621"/>
        <end position="639"/>
    </location>
</feature>
<protein>
    <submittedName>
        <fullName evidence="2">Putative mediator of rna polymerase ii transcription subunit 15</fullName>
    </submittedName>
</protein>
<name>A0A0K8TM33_TABBR</name>
<feature type="region of interest" description="Disordered" evidence="1">
    <location>
        <begin position="542"/>
        <end position="572"/>
    </location>
</feature>
<evidence type="ECO:0000313" key="2">
    <source>
        <dbReference type="EMBL" id="JAI15208.1"/>
    </source>
</evidence>
<feature type="non-terminal residue" evidence="2">
    <location>
        <position position="1"/>
    </location>
</feature>
<feature type="region of interest" description="Disordered" evidence="1">
    <location>
        <begin position="608"/>
        <end position="639"/>
    </location>
</feature>
<reference evidence="2" key="1">
    <citation type="journal article" date="2015" name="Insect Biochem. Mol. Biol.">
        <title>An insight into the sialome of the horse fly, Tabanus bromius.</title>
        <authorList>
            <person name="Ribeiro J.M."/>
            <person name="Kazimirova M."/>
            <person name="Takac P."/>
            <person name="Andersen J.F."/>
            <person name="Francischetti I.M."/>
        </authorList>
    </citation>
    <scope>NUCLEOTIDE SEQUENCE</scope>
</reference>
<feature type="compositionally biased region" description="Polar residues" evidence="1">
    <location>
        <begin position="608"/>
        <end position="620"/>
    </location>
</feature>
<proteinExistence type="evidence at transcript level"/>
<feature type="compositionally biased region" description="Polar residues" evidence="1">
    <location>
        <begin position="344"/>
        <end position="358"/>
    </location>
</feature>
<feature type="region of interest" description="Disordered" evidence="1">
    <location>
        <begin position="473"/>
        <end position="500"/>
    </location>
</feature>
<dbReference type="AlphaFoldDB" id="A0A0K8TM33"/>
<feature type="region of interest" description="Disordered" evidence="1">
    <location>
        <begin position="66"/>
        <end position="112"/>
    </location>
</feature>
<feature type="compositionally biased region" description="Polar residues" evidence="1">
    <location>
        <begin position="552"/>
        <end position="572"/>
    </location>
</feature>
<accession>A0A0K8TM33</accession>
<feature type="non-terminal residue" evidence="2">
    <location>
        <position position="639"/>
    </location>
</feature>
<dbReference type="EMBL" id="GDAI01002395">
    <property type="protein sequence ID" value="JAI15208.1"/>
    <property type="molecule type" value="mRNA"/>
</dbReference>